<comment type="caution">
    <text evidence="1">The sequence shown here is derived from an EMBL/GenBank/DDBJ whole genome shotgun (WGS) entry which is preliminary data.</text>
</comment>
<evidence type="ECO:0000313" key="2">
    <source>
        <dbReference type="Proteomes" id="UP000789702"/>
    </source>
</evidence>
<gene>
    <name evidence="1" type="ORF">DHETER_LOCUS15512</name>
</gene>
<keyword evidence="2" id="KW-1185">Reference proteome</keyword>
<organism evidence="1 2">
    <name type="scientific">Dentiscutata heterogama</name>
    <dbReference type="NCBI Taxonomy" id="1316150"/>
    <lineage>
        <taxon>Eukaryota</taxon>
        <taxon>Fungi</taxon>
        <taxon>Fungi incertae sedis</taxon>
        <taxon>Mucoromycota</taxon>
        <taxon>Glomeromycotina</taxon>
        <taxon>Glomeromycetes</taxon>
        <taxon>Diversisporales</taxon>
        <taxon>Gigasporaceae</taxon>
        <taxon>Dentiscutata</taxon>
    </lineage>
</organism>
<feature type="non-terminal residue" evidence="1">
    <location>
        <position position="1"/>
    </location>
</feature>
<evidence type="ECO:0000313" key="1">
    <source>
        <dbReference type="EMBL" id="CAG8765071.1"/>
    </source>
</evidence>
<sequence>RRNGPDDTYVLKAMSITIETAKLEIYLAEDDYVIFAQIATNLAWIKFLIGWIHLTLRAKSYDL</sequence>
<accession>A0ACA9QUI0</accession>
<reference evidence="1" key="1">
    <citation type="submission" date="2021-06" db="EMBL/GenBank/DDBJ databases">
        <authorList>
            <person name="Kallberg Y."/>
            <person name="Tangrot J."/>
            <person name="Rosling A."/>
        </authorList>
    </citation>
    <scope>NUCLEOTIDE SEQUENCE</scope>
    <source>
        <strain evidence="1">IL203A</strain>
    </source>
</reference>
<dbReference type="EMBL" id="CAJVPU010053410">
    <property type="protein sequence ID" value="CAG8765071.1"/>
    <property type="molecule type" value="Genomic_DNA"/>
</dbReference>
<proteinExistence type="predicted"/>
<dbReference type="Proteomes" id="UP000789702">
    <property type="component" value="Unassembled WGS sequence"/>
</dbReference>
<name>A0ACA9QUI0_9GLOM</name>
<protein>
    <submittedName>
        <fullName evidence="1">16831_t:CDS:1</fullName>
    </submittedName>
</protein>